<dbReference type="RefSeq" id="WP_007997252.1">
    <property type="nucleotide sequence ID" value="NZ_JAWMCG010000009.1"/>
</dbReference>
<protein>
    <recommendedName>
        <fullName evidence="4">DoxX family membrane protein</fullName>
    </recommendedName>
</protein>
<accession>A0A6B1ICR6</accession>
<feature type="transmembrane region" description="Helical" evidence="1">
    <location>
        <begin position="47"/>
        <end position="80"/>
    </location>
</feature>
<dbReference type="AlphaFoldDB" id="A0A6B1ICR6"/>
<dbReference type="Proteomes" id="UP000460194">
    <property type="component" value="Unassembled WGS sequence"/>
</dbReference>
<gene>
    <name evidence="2" type="ORF">GLW36_06505</name>
</gene>
<proteinExistence type="predicted"/>
<keyword evidence="1" id="KW-0472">Membrane</keyword>
<comment type="caution">
    <text evidence="2">The sequence shown here is derived from an EMBL/GenBank/DDBJ whole genome shotgun (WGS) entry which is preliminary data.</text>
</comment>
<evidence type="ECO:0000313" key="2">
    <source>
        <dbReference type="EMBL" id="MYL16298.1"/>
    </source>
</evidence>
<reference evidence="2 3" key="1">
    <citation type="submission" date="2019-11" db="EMBL/GenBank/DDBJ databases">
        <title>Genome sequences of 17 halophilic strains isolated from different environments.</title>
        <authorList>
            <person name="Furrow R.E."/>
        </authorList>
    </citation>
    <scope>NUCLEOTIDE SEQUENCE [LARGE SCALE GENOMIC DNA]</scope>
    <source>
        <strain evidence="2 3">22517_05_Cabo</strain>
    </source>
</reference>
<name>A0A6B1ICR6_9EURY</name>
<dbReference type="EMBL" id="WMEO01000007">
    <property type="protein sequence ID" value="MYL16298.1"/>
    <property type="molecule type" value="Genomic_DNA"/>
</dbReference>
<sequence>MIRAIIGALGALTVLVPDRIVAAFERVAVENPDDVEPRRGTRPTLRAEGVAVVALALIGGRAYALAMYVTSAFGTVLLVVPRAYRAIAPRLLYEDPDAVEWRPGFDTFLRLVGAAYVLLGVRELRRDRDAE</sequence>
<evidence type="ECO:0000313" key="3">
    <source>
        <dbReference type="Proteomes" id="UP000460194"/>
    </source>
</evidence>
<keyword evidence="1" id="KW-0812">Transmembrane</keyword>
<evidence type="ECO:0008006" key="4">
    <source>
        <dbReference type="Google" id="ProtNLM"/>
    </source>
</evidence>
<keyword evidence="1" id="KW-1133">Transmembrane helix</keyword>
<organism evidence="2 3">
    <name type="scientific">Halorubrum distributum</name>
    <dbReference type="NCBI Taxonomy" id="29283"/>
    <lineage>
        <taxon>Archaea</taxon>
        <taxon>Methanobacteriati</taxon>
        <taxon>Methanobacteriota</taxon>
        <taxon>Stenosarchaea group</taxon>
        <taxon>Halobacteria</taxon>
        <taxon>Halobacteriales</taxon>
        <taxon>Haloferacaceae</taxon>
        <taxon>Halorubrum</taxon>
        <taxon>Halorubrum distributum group</taxon>
    </lineage>
</organism>
<evidence type="ECO:0000256" key="1">
    <source>
        <dbReference type="SAM" id="Phobius"/>
    </source>
</evidence>